<organism evidence="3 4">
    <name type="scientific">Fibrella aquatilis</name>
    <dbReference type="NCBI Taxonomy" id="2817059"/>
    <lineage>
        <taxon>Bacteria</taxon>
        <taxon>Pseudomonadati</taxon>
        <taxon>Bacteroidota</taxon>
        <taxon>Cytophagia</taxon>
        <taxon>Cytophagales</taxon>
        <taxon>Spirosomataceae</taxon>
        <taxon>Fibrella</taxon>
    </lineage>
</organism>
<evidence type="ECO:0000256" key="1">
    <source>
        <dbReference type="SAM" id="MobiDB-lite"/>
    </source>
</evidence>
<dbReference type="Proteomes" id="UP000664795">
    <property type="component" value="Unassembled WGS sequence"/>
</dbReference>
<feature type="domain" description="SPOR" evidence="2">
    <location>
        <begin position="337"/>
        <end position="415"/>
    </location>
</feature>
<protein>
    <submittedName>
        <fullName evidence="3">SPOR domain-containing protein</fullName>
    </submittedName>
</protein>
<evidence type="ECO:0000313" key="4">
    <source>
        <dbReference type="Proteomes" id="UP000664795"/>
    </source>
</evidence>
<dbReference type="RefSeq" id="WP_207333629.1">
    <property type="nucleotide sequence ID" value="NZ_JAFMYU010000001.1"/>
</dbReference>
<feature type="compositionally biased region" description="Low complexity" evidence="1">
    <location>
        <begin position="250"/>
        <end position="261"/>
    </location>
</feature>
<dbReference type="Pfam" id="PF18175">
    <property type="entry name" value="HU-CCDC81_bac_2"/>
    <property type="match status" value="1"/>
</dbReference>
<dbReference type="Pfam" id="PF05036">
    <property type="entry name" value="SPOR"/>
    <property type="match status" value="1"/>
</dbReference>
<name>A0A939G0G1_9BACT</name>
<evidence type="ECO:0000313" key="3">
    <source>
        <dbReference type="EMBL" id="MBO0929674.1"/>
    </source>
</evidence>
<dbReference type="InterPro" id="IPR041268">
    <property type="entry name" value="HU-CCDC81_bac_2"/>
</dbReference>
<dbReference type="AlphaFoldDB" id="A0A939G0G1"/>
<feature type="region of interest" description="Disordered" evidence="1">
    <location>
        <begin position="235"/>
        <end position="265"/>
    </location>
</feature>
<reference evidence="3 4" key="1">
    <citation type="submission" date="2021-03" db="EMBL/GenBank/DDBJ databases">
        <title>Fibrella sp. HMF5036 genome sequencing and assembly.</title>
        <authorList>
            <person name="Kang H."/>
            <person name="Kim H."/>
            <person name="Bae S."/>
            <person name="Joh K."/>
        </authorList>
    </citation>
    <scope>NUCLEOTIDE SEQUENCE [LARGE SCALE GENOMIC DNA]</scope>
    <source>
        <strain evidence="3 4">HMF5036</strain>
    </source>
</reference>
<dbReference type="PROSITE" id="PS51724">
    <property type="entry name" value="SPOR"/>
    <property type="match status" value="1"/>
</dbReference>
<gene>
    <name evidence="3" type="ORF">J2I48_01645</name>
</gene>
<dbReference type="Gene3D" id="3.30.70.1070">
    <property type="entry name" value="Sporulation related repeat"/>
    <property type="match status" value="1"/>
</dbReference>
<evidence type="ECO:0000259" key="2">
    <source>
        <dbReference type="PROSITE" id="PS51724"/>
    </source>
</evidence>
<dbReference type="InterPro" id="IPR007730">
    <property type="entry name" value="SPOR-like_dom"/>
</dbReference>
<dbReference type="SUPFAM" id="SSF110997">
    <property type="entry name" value="Sporulation related repeat"/>
    <property type="match status" value="1"/>
</dbReference>
<dbReference type="GO" id="GO:0042834">
    <property type="term" value="F:peptidoglycan binding"/>
    <property type="evidence" value="ECO:0007669"/>
    <property type="project" value="InterPro"/>
</dbReference>
<comment type="caution">
    <text evidence="3">The sequence shown here is derived from an EMBL/GenBank/DDBJ whole genome shotgun (WGS) entry which is preliminary data.</text>
</comment>
<keyword evidence="4" id="KW-1185">Reference proteome</keyword>
<proteinExistence type="predicted"/>
<dbReference type="InterPro" id="IPR040495">
    <property type="entry name" value="HU-CCDC81_bac_1"/>
</dbReference>
<accession>A0A939G0G1</accession>
<sequence length="416" mass="44355">MAMQPIGDYLKKLLYQYDCLVVPGLGAFLTHAVSASYNERDGLFLPPRRRLAFNEAMRLDDGILTNYIMFHEQCHREAALAHIDAFVQEIKQAAQQMGSFSLDGIGLFSLNAENSLQFDPELRHNFLSSAYGMSAVQVQGASVLLAQPVLAVTEEPVRNPVFVVNREQDADEVSVFEMPVRQLSPGWRWAAMAFLAGSLGFISYFTIMHPDTGLQSSLNPAAMFRVFAPSSWPASSTAERETTTPVASLATTPATPIATPIAPTPEPVVPEATPMALAPAPVAVKKAVLKPAKTPAVPARTTPATVVPAADVPATGTPLVATPTVAEPAKAARLIKPFAGSPFAVVVGSFANRANALRLRKRLIAAGYSDATLLPVRKGELIKVAAVGAATLDEAAVSQDSLTQFTGTKALIVRNR</sequence>
<dbReference type="EMBL" id="JAFMYU010000001">
    <property type="protein sequence ID" value="MBO0929674.1"/>
    <property type="molecule type" value="Genomic_DNA"/>
</dbReference>
<dbReference type="Pfam" id="PF18174">
    <property type="entry name" value="HU-CCDC81_bac_1"/>
    <property type="match status" value="1"/>
</dbReference>
<dbReference type="InterPro" id="IPR036680">
    <property type="entry name" value="SPOR-like_sf"/>
</dbReference>